<feature type="domain" description="Cytochrome b5 heme-binding" evidence="5">
    <location>
        <begin position="150"/>
        <end position="232"/>
    </location>
</feature>
<gene>
    <name evidence="6" type="ORF">H696_04245</name>
</gene>
<dbReference type="SMART" id="SM01117">
    <property type="entry name" value="Cyt-b5"/>
    <property type="match status" value="1"/>
</dbReference>
<dbReference type="GO" id="GO:0046872">
    <property type="term" value="F:metal ion binding"/>
    <property type="evidence" value="ECO:0007669"/>
    <property type="project" value="UniProtKB-KW"/>
</dbReference>
<keyword evidence="2" id="KW-0479">Metal-binding</keyword>
<dbReference type="AlphaFoldDB" id="A0A058Z4H5"/>
<dbReference type="EMBL" id="KB932207">
    <property type="protein sequence ID" value="KCV68828.1"/>
    <property type="molecule type" value="Genomic_DNA"/>
</dbReference>
<evidence type="ECO:0000259" key="5">
    <source>
        <dbReference type="PROSITE" id="PS50255"/>
    </source>
</evidence>
<name>A0A058Z4H5_FONAL</name>
<dbReference type="PANTHER" id="PTHR46237">
    <property type="entry name" value="CYTOCHROME B5 REDUCTASE 4 FAMILY MEMBER"/>
    <property type="match status" value="1"/>
</dbReference>
<dbReference type="RefSeq" id="XP_009496399.1">
    <property type="nucleotide sequence ID" value="XM_009498124.1"/>
</dbReference>
<organism evidence="6">
    <name type="scientific">Fonticula alba</name>
    <name type="common">Slime mold</name>
    <dbReference type="NCBI Taxonomy" id="691883"/>
    <lineage>
        <taxon>Eukaryota</taxon>
        <taxon>Rotosphaerida</taxon>
        <taxon>Fonticulaceae</taxon>
        <taxon>Fonticula</taxon>
    </lineage>
</organism>
<dbReference type="InterPro" id="IPR036400">
    <property type="entry name" value="Cyt_B5-like_heme/steroid_sf"/>
</dbReference>
<evidence type="ECO:0000256" key="1">
    <source>
        <dbReference type="ARBA" id="ARBA00022617"/>
    </source>
</evidence>
<dbReference type="InterPro" id="IPR051872">
    <property type="entry name" value="Cytochrome_b5/Flavoprotein_Rdt"/>
</dbReference>
<dbReference type="Proteomes" id="UP000030693">
    <property type="component" value="Unassembled WGS sequence"/>
</dbReference>
<keyword evidence="3" id="KW-0408">Iron</keyword>
<dbReference type="PROSITE" id="PS50255">
    <property type="entry name" value="CYTOCHROME_B5_2"/>
    <property type="match status" value="1"/>
</dbReference>
<dbReference type="OrthoDB" id="432299at2759"/>
<dbReference type="GeneID" id="20528970"/>
<dbReference type="GO" id="GO:0005737">
    <property type="term" value="C:cytoplasm"/>
    <property type="evidence" value="ECO:0007669"/>
    <property type="project" value="TreeGrafter"/>
</dbReference>
<dbReference type="Gene3D" id="3.10.120.10">
    <property type="entry name" value="Cytochrome b5-like heme/steroid binding domain"/>
    <property type="match status" value="1"/>
</dbReference>
<sequence length="241" mass="24960">MSSDSDSDLLSDFSLSDLEDTDDGPNPAPGSALTAPMTALRVPVTTLTTASAGAPGPGGSHAASAGRPSAVARGPVPASGAGPGRRPPGPRLTVAEMTQFPLPGGPQVVSGGSQTPSRVKVALAPGHGPGDWLRLKRSGHPSLRSGQPRPRRINPSELRQHGDIYAPVGAPDPWMAIRGKVYNIRQYANFHPGGAEVLQPGCGKDATALFDKTHAWVNFEFLLQECLVGFLVPEGSGEPPF</sequence>
<dbReference type="PANTHER" id="PTHR46237:SF1">
    <property type="entry name" value="CYTOCHROME B5 REDUCTASE 4"/>
    <property type="match status" value="1"/>
</dbReference>
<keyword evidence="7" id="KW-1185">Reference proteome</keyword>
<feature type="compositionally biased region" description="Low complexity" evidence="4">
    <location>
        <begin position="50"/>
        <end position="80"/>
    </location>
</feature>
<dbReference type="InterPro" id="IPR001199">
    <property type="entry name" value="Cyt_B5-like_heme/steroid-bd"/>
</dbReference>
<evidence type="ECO:0000313" key="7">
    <source>
        <dbReference type="Proteomes" id="UP000030693"/>
    </source>
</evidence>
<proteinExistence type="predicted"/>
<dbReference type="OMA" id="RDAWTVY"/>
<dbReference type="STRING" id="691883.A0A058Z4H5"/>
<evidence type="ECO:0000313" key="6">
    <source>
        <dbReference type="EMBL" id="KCV68828.1"/>
    </source>
</evidence>
<dbReference type="Pfam" id="PF00173">
    <property type="entry name" value="Cyt-b5"/>
    <property type="match status" value="1"/>
</dbReference>
<evidence type="ECO:0000256" key="3">
    <source>
        <dbReference type="ARBA" id="ARBA00023004"/>
    </source>
</evidence>
<dbReference type="GO" id="GO:0004128">
    <property type="term" value="F:cytochrome-b5 reductase activity, acting on NAD(P)H"/>
    <property type="evidence" value="ECO:0007669"/>
    <property type="project" value="TreeGrafter"/>
</dbReference>
<dbReference type="GO" id="GO:0020037">
    <property type="term" value="F:heme binding"/>
    <property type="evidence" value="ECO:0007669"/>
    <property type="project" value="TreeGrafter"/>
</dbReference>
<reference evidence="6" key="1">
    <citation type="submission" date="2013-04" db="EMBL/GenBank/DDBJ databases">
        <title>The Genome Sequence of Fonticula alba ATCC 38817.</title>
        <authorList>
            <consortium name="The Broad Institute Genomics Platform"/>
            <person name="Russ C."/>
            <person name="Cuomo C."/>
            <person name="Burger G."/>
            <person name="Gray M.W."/>
            <person name="Holland P.W.H."/>
            <person name="King N."/>
            <person name="Lang F.B.F."/>
            <person name="Roger A.J."/>
            <person name="Ruiz-Trillo I."/>
            <person name="Brown M."/>
            <person name="Walker B."/>
            <person name="Young S."/>
            <person name="Zeng Q."/>
            <person name="Gargeya S."/>
            <person name="Fitzgerald M."/>
            <person name="Haas B."/>
            <person name="Abouelleil A."/>
            <person name="Allen A.W."/>
            <person name="Alvarado L."/>
            <person name="Arachchi H.M."/>
            <person name="Berlin A.M."/>
            <person name="Chapman S.B."/>
            <person name="Gainer-Dewar J."/>
            <person name="Goldberg J."/>
            <person name="Griggs A."/>
            <person name="Gujja S."/>
            <person name="Hansen M."/>
            <person name="Howarth C."/>
            <person name="Imamovic A."/>
            <person name="Ireland A."/>
            <person name="Larimer J."/>
            <person name="McCowan C."/>
            <person name="Murphy C."/>
            <person name="Pearson M."/>
            <person name="Poon T.W."/>
            <person name="Priest M."/>
            <person name="Roberts A."/>
            <person name="Saif S."/>
            <person name="Shea T."/>
            <person name="Sisk P."/>
            <person name="Sykes S."/>
            <person name="Wortman J."/>
            <person name="Nusbaum C."/>
            <person name="Birren B."/>
        </authorList>
    </citation>
    <scope>NUCLEOTIDE SEQUENCE [LARGE SCALE GENOMIC DNA]</scope>
    <source>
        <strain evidence="6">ATCC 38817</strain>
    </source>
</reference>
<dbReference type="eggNOG" id="KOG0536">
    <property type="taxonomic scope" value="Eukaryota"/>
</dbReference>
<protein>
    <recommendedName>
        <fullName evidence="5">Cytochrome b5 heme-binding domain-containing protein</fullName>
    </recommendedName>
</protein>
<keyword evidence="1" id="KW-0349">Heme</keyword>
<accession>A0A058Z4H5</accession>
<evidence type="ECO:0000256" key="4">
    <source>
        <dbReference type="SAM" id="MobiDB-lite"/>
    </source>
</evidence>
<feature type="region of interest" description="Disordered" evidence="4">
    <location>
        <begin position="1"/>
        <end position="91"/>
    </location>
</feature>
<feature type="region of interest" description="Disordered" evidence="4">
    <location>
        <begin position="125"/>
        <end position="150"/>
    </location>
</feature>
<dbReference type="SUPFAM" id="SSF55856">
    <property type="entry name" value="Cytochrome b5-like heme/steroid binding domain"/>
    <property type="match status" value="1"/>
</dbReference>
<evidence type="ECO:0000256" key="2">
    <source>
        <dbReference type="ARBA" id="ARBA00022723"/>
    </source>
</evidence>